<dbReference type="Pfam" id="PF18143">
    <property type="entry name" value="HAD_SAK_2"/>
    <property type="match status" value="1"/>
</dbReference>
<reference evidence="1 2" key="1">
    <citation type="submission" date="2019-07" db="EMBL/GenBank/DDBJ databases">
        <authorList>
            <person name="Stoner T.H."/>
            <person name="Garlena R.A."/>
            <person name="Russell D.A."/>
            <person name="Pope W.H."/>
            <person name="Jacobs-Sera D."/>
            <person name="Hatfull G.F."/>
        </authorList>
    </citation>
    <scope>NUCLEOTIDE SEQUENCE [LARGE SCALE GENOMIC DNA]</scope>
</reference>
<dbReference type="GeneID" id="55813807"/>
<accession>A0A5J6TGV9</accession>
<evidence type="ECO:0000313" key="2">
    <source>
        <dbReference type="Proteomes" id="UP000325735"/>
    </source>
</evidence>
<dbReference type="RefSeq" id="YP_009884447.1">
    <property type="nucleotide sequence ID" value="NC_049470.1"/>
</dbReference>
<proteinExistence type="predicted"/>
<protein>
    <submittedName>
        <fullName evidence="1">Hydrolase</fullName>
    </submittedName>
</protein>
<keyword evidence="1" id="KW-0378">Hydrolase</keyword>
<dbReference type="EMBL" id="MN234178">
    <property type="protein sequence ID" value="QFG09588.1"/>
    <property type="molecule type" value="Genomic_DNA"/>
</dbReference>
<dbReference type="GO" id="GO:0016787">
    <property type="term" value="F:hydrolase activity"/>
    <property type="evidence" value="ECO:0007669"/>
    <property type="project" value="UniProtKB-KW"/>
</dbReference>
<dbReference type="KEGG" id="vg:55813807"/>
<keyword evidence="2" id="KW-1185">Reference proteome</keyword>
<evidence type="ECO:0000313" key="1">
    <source>
        <dbReference type="EMBL" id="QFG09588.1"/>
    </source>
</evidence>
<gene>
    <name evidence="1" type="primary">44</name>
    <name evidence="1" type="ORF">PBI_TRIPLEJ_44</name>
</gene>
<name>A0A5J6TGV9_9CAUD</name>
<dbReference type="Proteomes" id="UP000325735">
    <property type="component" value="Segment"/>
</dbReference>
<sequence>MTTTVYLDVDGVLNAVSRRTPSVKITGWDDWTIKRVGRWPIHHSPAMISELNALAARDDVTFKWVTTWEDSAAKELSPAIGINGQGWEVLRGDQHAWHGQDWWKLKAVRDDVDASSGSFIWIDDDISAERHAIEWAQSRDDVLILSPSSTQALTREDLNFAKSFISAALAVTA</sequence>
<organism evidence="1 2">
    <name type="scientific">Arthrobacter phage TripleJ</name>
    <dbReference type="NCBI Taxonomy" id="2599838"/>
    <lineage>
        <taxon>Viruses</taxon>
        <taxon>Duplodnaviria</taxon>
        <taxon>Heunggongvirae</taxon>
        <taxon>Uroviricota</taxon>
        <taxon>Caudoviricetes</taxon>
        <taxon>Triplejayvirus</taxon>
        <taxon>Triplejayvirus tripleJ</taxon>
    </lineage>
</organism>